<organism evidence="2 3">
    <name type="scientific">Hoylesella timonensis</name>
    <dbReference type="NCBI Taxonomy" id="386414"/>
    <lineage>
        <taxon>Bacteria</taxon>
        <taxon>Pseudomonadati</taxon>
        <taxon>Bacteroidota</taxon>
        <taxon>Bacteroidia</taxon>
        <taxon>Bacteroidales</taxon>
        <taxon>Prevotellaceae</taxon>
        <taxon>Hoylesella</taxon>
    </lineage>
</organism>
<keyword evidence="1" id="KW-1133">Transmembrane helix</keyword>
<feature type="transmembrane region" description="Helical" evidence="1">
    <location>
        <begin position="331"/>
        <end position="350"/>
    </location>
</feature>
<dbReference type="PANTHER" id="PTHR32309:SF13">
    <property type="entry name" value="FERRIC ENTEROBACTIN TRANSPORT PROTEIN FEPE"/>
    <property type="match status" value="1"/>
</dbReference>
<sequence>MGESKKKGPDQPEIIDLRAVYRKVIQHKRLFLIILPIVFVLSSLLIISVPRTYTSSIRLAPEMEQSSIAGGTFNSIASSFGIDLSNMQTSDAISPALYPDLLDDNGFVAGLFDMKVQTADKTLSTTYYDYLKNNQQHAWWEKLSQWIKSLLPRPADNIAAKNNPNRPYDAYNVSKKDNDLMDAIRDKITIDVDKKYGIISISVRDQDPLICKTVADSLMSHLQTFITKYRTNKAHLDEVYYRKLMTEARQAYTRTRQAYGRYADANEEVVLASFKAKENDLENEMQLQYNTYSMLNTQWKAAKARIQDATPAFTILKGATVPIKPTGPKRMVFVLGMLLLATFLIIGYIIKDEIFNKASQTE</sequence>
<dbReference type="InterPro" id="IPR050445">
    <property type="entry name" value="Bact_polysacc_biosynth/exp"/>
</dbReference>
<name>A0A2K0XL19_9BACT</name>
<dbReference type="GO" id="GO:0004713">
    <property type="term" value="F:protein tyrosine kinase activity"/>
    <property type="evidence" value="ECO:0007669"/>
    <property type="project" value="TreeGrafter"/>
</dbReference>
<feature type="transmembrane region" description="Helical" evidence="1">
    <location>
        <begin position="30"/>
        <end position="49"/>
    </location>
</feature>
<keyword evidence="1" id="KW-0812">Transmembrane</keyword>
<dbReference type="GO" id="GO:0005886">
    <property type="term" value="C:plasma membrane"/>
    <property type="evidence" value="ECO:0007669"/>
    <property type="project" value="TreeGrafter"/>
</dbReference>
<dbReference type="EMBL" id="NBAX01000004">
    <property type="protein sequence ID" value="PNP95237.1"/>
    <property type="molecule type" value="Genomic_DNA"/>
</dbReference>
<accession>A0A2K0XL19</accession>
<dbReference type="PANTHER" id="PTHR32309">
    <property type="entry name" value="TYROSINE-PROTEIN KINASE"/>
    <property type="match status" value="1"/>
</dbReference>
<evidence type="ECO:0000313" key="2">
    <source>
        <dbReference type="EMBL" id="PNP95237.1"/>
    </source>
</evidence>
<comment type="caution">
    <text evidence="2">The sequence shown here is derived from an EMBL/GenBank/DDBJ whole genome shotgun (WGS) entry which is preliminary data.</text>
</comment>
<gene>
    <name evidence="2" type="ORF">BFS16_05825</name>
</gene>
<dbReference type="AlphaFoldDB" id="A0A2K0XL19"/>
<keyword evidence="1" id="KW-0472">Membrane</keyword>
<dbReference type="Proteomes" id="UP000236634">
    <property type="component" value="Unassembled WGS sequence"/>
</dbReference>
<reference evidence="2 3" key="1">
    <citation type="submission" date="2017-03" db="EMBL/GenBank/DDBJ databases">
        <authorList>
            <person name="Afonso C.L."/>
            <person name="Miller P.J."/>
            <person name="Scott M.A."/>
            <person name="Spackman E."/>
            <person name="Goraichik I."/>
            <person name="Dimitrov K.M."/>
            <person name="Suarez D.L."/>
            <person name="Swayne D.E."/>
        </authorList>
    </citation>
    <scope>NUCLEOTIDE SEQUENCE [LARGE SCALE GENOMIC DNA]</scope>
    <source>
        <strain evidence="2 3">DNF00076</strain>
    </source>
</reference>
<evidence type="ECO:0000256" key="1">
    <source>
        <dbReference type="SAM" id="Phobius"/>
    </source>
</evidence>
<proteinExistence type="predicted"/>
<evidence type="ECO:0000313" key="3">
    <source>
        <dbReference type="Proteomes" id="UP000236634"/>
    </source>
</evidence>
<protein>
    <recommendedName>
        <fullName evidence="4">Chain-length determining protein</fullName>
    </recommendedName>
</protein>
<evidence type="ECO:0008006" key="4">
    <source>
        <dbReference type="Google" id="ProtNLM"/>
    </source>
</evidence>